<dbReference type="InParanoid" id="S0EUH5"/>
<protein>
    <submittedName>
        <fullName evidence="2">Uncharacterized protein</fullName>
    </submittedName>
</protein>
<dbReference type="PATRIC" id="fig|1303518.3.peg.1161"/>
<evidence type="ECO:0000313" key="3">
    <source>
        <dbReference type="Proteomes" id="UP000014227"/>
    </source>
</evidence>
<dbReference type="Proteomes" id="UP000014227">
    <property type="component" value="Chromosome I"/>
</dbReference>
<proteinExistence type="predicted"/>
<keyword evidence="1" id="KW-0472">Membrane</keyword>
<keyword evidence="1" id="KW-0812">Transmembrane</keyword>
<dbReference type="EMBL" id="HF951689">
    <property type="protein sequence ID" value="CCW34960.1"/>
    <property type="molecule type" value="Genomic_DNA"/>
</dbReference>
<dbReference type="RefSeq" id="WP_016482505.1">
    <property type="nucleotide sequence ID" value="NC_021487.1"/>
</dbReference>
<keyword evidence="1" id="KW-1133">Transmembrane helix</keyword>
<name>S0EUH5_CHTCT</name>
<dbReference type="HOGENOM" id="CLU_2681035_0_0_0"/>
<organism evidence="2 3">
    <name type="scientific">Chthonomonas calidirosea (strain DSM 23976 / ICMP 18418 / T49)</name>
    <dbReference type="NCBI Taxonomy" id="1303518"/>
    <lineage>
        <taxon>Bacteria</taxon>
        <taxon>Bacillati</taxon>
        <taxon>Armatimonadota</taxon>
        <taxon>Chthonomonadia</taxon>
        <taxon>Chthonomonadales</taxon>
        <taxon>Chthonomonadaceae</taxon>
        <taxon>Chthonomonas</taxon>
    </lineage>
</organism>
<dbReference type="KEGG" id="ccz:CCALI_01141"/>
<keyword evidence="3" id="KW-1185">Reference proteome</keyword>
<sequence length="74" mass="8627">MTMRLWIVGFGVLLIGGLLLVVLRSFLRLQRRIERFLLTERDDLARRDPYQALLEETAAKEGSLSFLPRSRKPK</sequence>
<gene>
    <name evidence="2" type="ORF">CCALI_01141</name>
</gene>
<reference evidence="3" key="1">
    <citation type="submission" date="2013-03" db="EMBL/GenBank/DDBJ databases">
        <title>Genome sequence of Chthonomonas calidirosea, the first sequenced genome from the Armatimonadetes phylum (formally candidate division OP10).</title>
        <authorList>
            <person name="Lee K.C.Y."/>
            <person name="Morgan X.C."/>
            <person name="Dunfield P.F."/>
            <person name="Tamas I."/>
            <person name="Houghton K.M."/>
            <person name="Vyssotski M."/>
            <person name="Ryan J.L.J."/>
            <person name="Lagutin K."/>
            <person name="McDonald I.R."/>
            <person name="Stott M.B."/>
        </authorList>
    </citation>
    <scope>NUCLEOTIDE SEQUENCE [LARGE SCALE GENOMIC DNA]</scope>
    <source>
        <strain evidence="3">DSM 23976 / ICMP 18418 / T49</strain>
    </source>
</reference>
<feature type="transmembrane region" description="Helical" evidence="1">
    <location>
        <begin position="6"/>
        <end position="27"/>
    </location>
</feature>
<evidence type="ECO:0000256" key="1">
    <source>
        <dbReference type="SAM" id="Phobius"/>
    </source>
</evidence>
<evidence type="ECO:0000313" key="2">
    <source>
        <dbReference type="EMBL" id="CCW34960.1"/>
    </source>
</evidence>
<accession>S0EUH5</accession>
<dbReference type="AlphaFoldDB" id="S0EUH5"/>
<dbReference type="STRING" id="454171.CP488_00017"/>